<dbReference type="SUPFAM" id="SSF54211">
    <property type="entry name" value="Ribosomal protein S5 domain 2-like"/>
    <property type="match status" value="1"/>
</dbReference>
<evidence type="ECO:0000256" key="7">
    <source>
        <dbReference type="SAM" id="MobiDB-lite"/>
    </source>
</evidence>
<dbReference type="Proteomes" id="UP000799437">
    <property type="component" value="Unassembled WGS sequence"/>
</dbReference>
<dbReference type="OrthoDB" id="198619at2759"/>
<dbReference type="Gene3D" id="3.30.70.870">
    <property type="entry name" value="Elongation Factor G (Translational Gtpase), domain 3"/>
    <property type="match status" value="1"/>
</dbReference>
<dbReference type="AlphaFoldDB" id="A0A6A6WMP1"/>
<dbReference type="PROSITE" id="PS00301">
    <property type="entry name" value="G_TR_1"/>
    <property type="match status" value="1"/>
</dbReference>
<dbReference type="PANTHER" id="PTHR43261">
    <property type="entry name" value="TRANSLATION ELONGATION FACTOR G-RELATED"/>
    <property type="match status" value="1"/>
</dbReference>
<dbReference type="FunFam" id="2.40.30.10:FF:000106">
    <property type="entry name" value="Ribosome-releasing factor 2, mitochondrial"/>
    <property type="match status" value="1"/>
</dbReference>
<dbReference type="GO" id="GO:0003924">
    <property type="term" value="F:GTPase activity"/>
    <property type="evidence" value="ECO:0007669"/>
    <property type="project" value="UniProtKB-UniRule"/>
</dbReference>
<dbReference type="InterPro" id="IPR031157">
    <property type="entry name" value="G_TR_CS"/>
</dbReference>
<dbReference type="PRINTS" id="PR00315">
    <property type="entry name" value="ELONGATNFCT"/>
</dbReference>
<dbReference type="InterPro" id="IPR035647">
    <property type="entry name" value="EFG_III/V"/>
</dbReference>
<dbReference type="InterPro" id="IPR020568">
    <property type="entry name" value="Ribosomal_Su5_D2-typ_SF"/>
</dbReference>
<dbReference type="SUPFAM" id="SSF54980">
    <property type="entry name" value="EF-G C-terminal domain-like"/>
    <property type="match status" value="2"/>
</dbReference>
<keyword evidence="9" id="KW-0378">Hydrolase</keyword>
<dbReference type="InterPro" id="IPR009022">
    <property type="entry name" value="EFG_III"/>
</dbReference>
<comment type="function">
    <text evidence="5">Catalyzes the GTP-dependent ribosomal translocation step during translation elongation. During this step, the ribosome changes from the pre-translocational (PRE) to the post-translocational (POST) state as the newly formed A-site-bound peptidyl-tRNA and P-site-bound deacylated tRNA move to the P and E sites, respectively. Catalyzes the coordinated movement of the two tRNA molecules, the mRNA and conformational changes in the ribosome.</text>
</comment>
<protein>
    <recommendedName>
        <fullName evidence="6">Ribosome-releasing factor 2, mitochondrial</fullName>
        <shortName evidence="6">RRF2mt</shortName>
    </recommendedName>
    <alternativeName>
        <fullName evidence="6">Elongation factor G 2, mitochondrial</fullName>
        <shortName evidence="6">EF-G2mt</shortName>
        <shortName evidence="6">mEF-G 2</shortName>
    </alternativeName>
</protein>
<dbReference type="EMBL" id="ML996565">
    <property type="protein sequence ID" value="KAF2763396.1"/>
    <property type="molecule type" value="Genomic_DNA"/>
</dbReference>
<organism evidence="9 10">
    <name type="scientific">Pseudovirgaria hyperparasitica</name>
    <dbReference type="NCBI Taxonomy" id="470096"/>
    <lineage>
        <taxon>Eukaryota</taxon>
        <taxon>Fungi</taxon>
        <taxon>Dikarya</taxon>
        <taxon>Ascomycota</taxon>
        <taxon>Pezizomycotina</taxon>
        <taxon>Dothideomycetes</taxon>
        <taxon>Dothideomycetes incertae sedis</taxon>
        <taxon>Acrospermales</taxon>
        <taxon>Acrospermaceae</taxon>
        <taxon>Pseudovirgaria</taxon>
    </lineage>
</organism>
<comment type="subcellular location">
    <subcellularLocation>
        <location evidence="6">Mitochondrion</location>
    </subcellularLocation>
</comment>
<feature type="binding site" evidence="6">
    <location>
        <begin position="99"/>
        <end position="103"/>
    </location>
    <ligand>
        <name>GTP</name>
        <dbReference type="ChEBI" id="CHEBI:37565"/>
    </ligand>
</feature>
<dbReference type="SUPFAM" id="SSF52540">
    <property type="entry name" value="P-loop containing nucleoside triphosphate hydrolases"/>
    <property type="match status" value="1"/>
</dbReference>
<keyword evidence="10" id="KW-1185">Reference proteome</keyword>
<dbReference type="FunFam" id="3.40.50.300:FF:000514">
    <property type="entry name" value="Ribosome-releasing factor 2, mitochondrial"/>
    <property type="match status" value="1"/>
</dbReference>
<evidence type="ECO:0000256" key="4">
    <source>
        <dbReference type="ARBA" id="ARBA00023134"/>
    </source>
</evidence>
<dbReference type="Gene3D" id="2.40.30.10">
    <property type="entry name" value="Translation factors"/>
    <property type="match status" value="1"/>
</dbReference>
<dbReference type="SMART" id="SM00838">
    <property type="entry name" value="EFG_C"/>
    <property type="match status" value="1"/>
</dbReference>
<evidence type="ECO:0000259" key="8">
    <source>
        <dbReference type="PROSITE" id="PS51722"/>
    </source>
</evidence>
<proteinExistence type="inferred from homology"/>
<evidence type="ECO:0000256" key="1">
    <source>
        <dbReference type="ARBA" id="ARBA00022741"/>
    </source>
</evidence>
<dbReference type="SUPFAM" id="SSF50447">
    <property type="entry name" value="Translation proteins"/>
    <property type="match status" value="1"/>
</dbReference>
<gene>
    <name evidence="6" type="primary">MEF2</name>
    <name evidence="9" type="ORF">EJ05DRAFT_534751</name>
</gene>
<dbReference type="InterPro" id="IPR000795">
    <property type="entry name" value="T_Tr_GTP-bd_dom"/>
</dbReference>
<dbReference type="InterPro" id="IPR053905">
    <property type="entry name" value="EF-G-like_DII"/>
</dbReference>
<name>A0A6A6WMP1_9PEZI</name>
<dbReference type="GO" id="GO:0032790">
    <property type="term" value="P:ribosome disassembly"/>
    <property type="evidence" value="ECO:0007669"/>
    <property type="project" value="UniProtKB-UniRule"/>
</dbReference>
<dbReference type="FunFam" id="3.30.70.870:FF:000007">
    <property type="entry name" value="Ribosome-releasing factor 2, mitochondrial"/>
    <property type="match status" value="1"/>
</dbReference>
<feature type="binding site" evidence="6">
    <location>
        <begin position="153"/>
        <end position="156"/>
    </location>
    <ligand>
        <name>GTP</name>
        <dbReference type="ChEBI" id="CHEBI:37565"/>
    </ligand>
</feature>
<sequence>MDRSTLIEPGDESDAGKTTTTERMLYYSGYTRRLGDVDEGSTVTDFLPAERARGITIQSAAISFHWPPLPSGVTSNSKHSSLNPGTPKSSVPHNINLIDTPGHADFTFEVLRSLRILDGAVCILDGVAGVEAQTEKVWIQADTYQIPRLIFVNKLDREGAAFGKTVKEIAMRLQTWPAVCQIPIWEHGNGSLQGVADVIRMQGLVWEKGSDGRSVKLLPLSEMTQELAEELKHARVALIELLSEYDEGMVEKYLDHEEDHLAIPATDVVASLRRCVLQSPQRVVPVYCGASFRNVGVQPLLDAVVDLLPAPTERPDAEVNLSGKRTALEHVMSGTTELTESPKKKKTGGTGLPIARNLKCCALAFKVVNDAKRGALVYVRVYSGALERGTNIYNTNLNVIEKAHKLLRMYANDAVELESIEAGQIGVIPGLKFARTGDTLISYSGMNSKSGPPAPLNSLQLRPITVPPPVFFSSVEPQSLSEGKNLSEQLAVLLREDPSLNVSEDPESGQTHLAGMGELHLEIASGRLINDMKVKASVGSIEIGYRETIPELSESYTEHLNREFGGTISKAVCDVRVRHLDISDTDLTVDGITVIDAEAYRLVVRHPTLDVDGEPIHKSHPRLPEHISLGGLINSLQTGVKAGLARGPKFHYPVHSVEIVVDIDPAQHIFPDTTLSAVSTAAFRAVKNALRQSNAVENTIIMEPVMNVTITMNESDMGSVIQDISSARGGQVLSLEGESAASTPRDYLPILDVNKVYAPPDPFGSSFGSGIGVLDAQRQITARVPLKEMVGYLKRLRSLTGGRGTFVMSVDRFERMSTHRQKAVLNEMRGA</sequence>
<evidence type="ECO:0000313" key="9">
    <source>
        <dbReference type="EMBL" id="KAF2763396.1"/>
    </source>
</evidence>
<evidence type="ECO:0000256" key="5">
    <source>
        <dbReference type="ARBA" id="ARBA00024731"/>
    </source>
</evidence>
<dbReference type="InterPro" id="IPR000640">
    <property type="entry name" value="EFG_V-like"/>
</dbReference>
<dbReference type="Gene3D" id="3.40.50.300">
    <property type="entry name" value="P-loop containing nucleotide triphosphate hydrolases"/>
    <property type="match status" value="1"/>
</dbReference>
<keyword evidence="1 6" id="KW-0547">Nucleotide-binding</keyword>
<dbReference type="HAMAP" id="MF_03059">
    <property type="entry name" value="mEF_G_2"/>
    <property type="match status" value="1"/>
</dbReference>
<dbReference type="Pfam" id="PF00009">
    <property type="entry name" value="GTP_EFTU"/>
    <property type="match status" value="1"/>
</dbReference>
<dbReference type="Gene3D" id="3.30.70.240">
    <property type="match status" value="1"/>
</dbReference>
<dbReference type="InterPro" id="IPR027417">
    <property type="entry name" value="P-loop_NTPase"/>
</dbReference>
<evidence type="ECO:0000313" key="10">
    <source>
        <dbReference type="Proteomes" id="UP000799437"/>
    </source>
</evidence>
<comment type="similarity">
    <text evidence="6">Belongs to the TRAFAC class translation factor GTPase superfamily. Classic translation factor GTPase family. EF-G/EF-2 subfamily.</text>
</comment>
<dbReference type="InterPro" id="IPR041095">
    <property type="entry name" value="EFG_II"/>
</dbReference>
<keyword evidence="4 6" id="KW-0342">GTP-binding</keyword>
<evidence type="ECO:0000256" key="3">
    <source>
        <dbReference type="ARBA" id="ARBA00023128"/>
    </source>
</evidence>
<dbReference type="Pfam" id="PF14492">
    <property type="entry name" value="EFG_III"/>
    <property type="match status" value="1"/>
</dbReference>
<reference evidence="9" key="1">
    <citation type="journal article" date="2020" name="Stud. Mycol.">
        <title>101 Dothideomycetes genomes: a test case for predicting lifestyles and emergence of pathogens.</title>
        <authorList>
            <person name="Haridas S."/>
            <person name="Albert R."/>
            <person name="Binder M."/>
            <person name="Bloem J."/>
            <person name="Labutti K."/>
            <person name="Salamov A."/>
            <person name="Andreopoulos B."/>
            <person name="Baker S."/>
            <person name="Barry K."/>
            <person name="Bills G."/>
            <person name="Bluhm B."/>
            <person name="Cannon C."/>
            <person name="Castanera R."/>
            <person name="Culley D."/>
            <person name="Daum C."/>
            <person name="Ezra D."/>
            <person name="Gonzalez J."/>
            <person name="Henrissat B."/>
            <person name="Kuo A."/>
            <person name="Liang C."/>
            <person name="Lipzen A."/>
            <person name="Lutzoni F."/>
            <person name="Magnuson J."/>
            <person name="Mondo S."/>
            <person name="Nolan M."/>
            <person name="Ohm R."/>
            <person name="Pangilinan J."/>
            <person name="Park H.-J."/>
            <person name="Ramirez L."/>
            <person name="Alfaro M."/>
            <person name="Sun H."/>
            <person name="Tritt A."/>
            <person name="Yoshinaga Y."/>
            <person name="Zwiers L.-H."/>
            <person name="Turgeon B."/>
            <person name="Goodwin S."/>
            <person name="Spatafora J."/>
            <person name="Crous P."/>
            <person name="Grigoriev I."/>
        </authorList>
    </citation>
    <scope>NUCLEOTIDE SEQUENCE</scope>
    <source>
        <strain evidence="9">CBS 121739</strain>
    </source>
</reference>
<dbReference type="InterPro" id="IPR005225">
    <property type="entry name" value="Small_GTP-bd"/>
</dbReference>
<keyword evidence="2 6" id="KW-0648">Protein biosynthesis</keyword>
<comment type="function">
    <text evidence="6">Mitochondrial GTPase that mediates the disassembly of ribosomes from messenger RNA at the termination of mitochondrial protein biosynthesis. Not involved in the GTP-dependent ribosomal translocation step during translation elongation.</text>
</comment>
<dbReference type="PANTHER" id="PTHR43261:SF1">
    <property type="entry name" value="RIBOSOME-RELEASING FACTOR 2, MITOCHONDRIAL"/>
    <property type="match status" value="1"/>
</dbReference>
<dbReference type="GO" id="GO:0005525">
    <property type="term" value="F:GTP binding"/>
    <property type="evidence" value="ECO:0007669"/>
    <property type="project" value="UniProtKB-UniRule"/>
</dbReference>
<dbReference type="CDD" id="cd03713">
    <property type="entry name" value="EFG_mtEFG_C"/>
    <property type="match status" value="1"/>
</dbReference>
<keyword evidence="3 6" id="KW-0496">Mitochondrion</keyword>
<dbReference type="InterPro" id="IPR009000">
    <property type="entry name" value="Transl_B-barrel_sf"/>
</dbReference>
<accession>A0A6A6WMP1</accession>
<dbReference type="InterPro" id="IPR035649">
    <property type="entry name" value="EFG_V"/>
</dbReference>
<dbReference type="GO" id="GO:0032543">
    <property type="term" value="P:mitochondrial translation"/>
    <property type="evidence" value="ECO:0007669"/>
    <property type="project" value="UniProtKB-UniRule"/>
</dbReference>
<dbReference type="Pfam" id="PF22042">
    <property type="entry name" value="EF-G_D2"/>
    <property type="match status" value="1"/>
</dbReference>
<dbReference type="PROSITE" id="PS51722">
    <property type="entry name" value="G_TR_2"/>
    <property type="match status" value="1"/>
</dbReference>
<dbReference type="CDD" id="cd16262">
    <property type="entry name" value="EFG_III"/>
    <property type="match status" value="1"/>
</dbReference>
<evidence type="ECO:0000256" key="2">
    <source>
        <dbReference type="ARBA" id="ARBA00022917"/>
    </source>
</evidence>
<dbReference type="GO" id="GO:0005759">
    <property type="term" value="C:mitochondrial matrix"/>
    <property type="evidence" value="ECO:0007669"/>
    <property type="project" value="UniProtKB-ARBA"/>
</dbReference>
<dbReference type="InterPro" id="IPR030851">
    <property type="entry name" value="EFG2"/>
</dbReference>
<evidence type="ECO:0000256" key="6">
    <source>
        <dbReference type="HAMAP-Rule" id="MF_03059"/>
    </source>
</evidence>
<feature type="domain" description="Tr-type G" evidence="8">
    <location>
        <begin position="2"/>
        <end position="312"/>
    </location>
</feature>
<dbReference type="NCBIfam" id="TIGR00231">
    <property type="entry name" value="small_GTP"/>
    <property type="match status" value="1"/>
</dbReference>
<feature type="region of interest" description="Disordered" evidence="7">
    <location>
        <begin position="1"/>
        <end position="20"/>
    </location>
</feature>
<comment type="caution">
    <text evidence="6">Lacks conserved residue(s) required for the propagation of feature annotation.</text>
</comment>
<dbReference type="Pfam" id="PF00679">
    <property type="entry name" value="EFG_C"/>
    <property type="match status" value="1"/>
</dbReference>